<evidence type="ECO:0000313" key="2">
    <source>
        <dbReference type="Proteomes" id="UP000297776"/>
    </source>
</evidence>
<proteinExistence type="predicted"/>
<accession>A0A4Y8LIS1</accession>
<reference evidence="1 2" key="1">
    <citation type="submission" date="2019-03" db="EMBL/GenBank/DDBJ databases">
        <authorList>
            <person name="Yang Y."/>
        </authorList>
    </citation>
    <scope>NUCLEOTIDE SEQUENCE [LARGE SCALE GENOMIC DNA]</scope>
    <source>
        <strain evidence="1 2">ASL-1</strain>
    </source>
</reference>
<comment type="caution">
    <text evidence="1">The sequence shown here is derived from an EMBL/GenBank/DDBJ whole genome shotgun (WGS) entry which is preliminary data.</text>
</comment>
<evidence type="ECO:0000313" key="1">
    <source>
        <dbReference type="EMBL" id="TFE01591.1"/>
    </source>
</evidence>
<dbReference type="Proteomes" id="UP000297776">
    <property type="component" value="Unassembled WGS sequence"/>
</dbReference>
<dbReference type="EMBL" id="SORX01000004">
    <property type="protein sequence ID" value="TFE01591.1"/>
    <property type="molecule type" value="Genomic_DNA"/>
</dbReference>
<gene>
    <name evidence="1" type="ORF">E2626_08440</name>
</gene>
<keyword evidence="2" id="KW-1185">Reference proteome</keyword>
<dbReference type="RefSeq" id="WP_134381309.1">
    <property type="nucleotide sequence ID" value="NZ_SORX01000004.1"/>
</dbReference>
<protein>
    <submittedName>
        <fullName evidence="1">Uncharacterized protein</fullName>
    </submittedName>
</protein>
<dbReference type="OrthoDB" id="2451507at2"/>
<organism evidence="1 2">
    <name type="scientific">Jeotgalibacillus salarius</name>
    <dbReference type="NCBI Taxonomy" id="546023"/>
    <lineage>
        <taxon>Bacteria</taxon>
        <taxon>Bacillati</taxon>
        <taxon>Bacillota</taxon>
        <taxon>Bacilli</taxon>
        <taxon>Bacillales</taxon>
        <taxon>Caryophanaceae</taxon>
        <taxon>Jeotgalibacillus</taxon>
    </lineage>
</organism>
<name>A0A4Y8LIS1_9BACL</name>
<dbReference type="AlphaFoldDB" id="A0A4Y8LIS1"/>
<sequence length="167" mass="19208">MFENIKKSMEDQRFRSTFVQTLQTFEKSLRNGVGETKVKKIIKKKISPDAMTGMIVRTIEMAAEIKGMSVNKDSIETYANLLYAETILMQKVNKASQQDKIPITHPTLIQAIDEVNRGFEKAMGQYLKLKTSDVQDELVITRELRGQREKLKKEIERQRDAGGNRLE</sequence>